<dbReference type="OMA" id="DIYSHAG"/>
<dbReference type="RefSeq" id="WP_013160233.1">
    <property type="nucleotide sequence ID" value="NZ_CCYR01000033.1"/>
</dbReference>
<dbReference type="EMBL" id="LT576035">
    <property type="protein sequence ID" value="SBN39551.1"/>
    <property type="molecule type" value="Genomic_DNA"/>
</dbReference>
<dbReference type="AlphaFoldDB" id="A0A2C8B1L8"/>
<protein>
    <submittedName>
        <fullName evidence="1">Uncharacterized protein</fullName>
    </submittedName>
</protein>
<name>A0A2C8B1L8_9ACTN</name>
<evidence type="ECO:0000313" key="1">
    <source>
        <dbReference type="EMBL" id="SBN39551.1"/>
    </source>
</evidence>
<accession>A0A2C8B1L8</accession>
<reference evidence="1" key="1">
    <citation type="submission" date="2016-05" db="EMBL/GenBank/DDBJ databases">
        <authorList>
            <person name="Lavstsen T."/>
            <person name="Jespersen J.S."/>
        </authorList>
    </citation>
    <scope>NUCLEOTIDE SEQUENCE</scope>
    <source>
        <strain evidence="1">PFRJS10</strain>
    </source>
</reference>
<gene>
    <name evidence="1" type="ORF">PFR_JS10_1908</name>
</gene>
<organism evidence="1">
    <name type="scientific">Propionibacterium freudenreichii</name>
    <dbReference type="NCBI Taxonomy" id="1744"/>
    <lineage>
        <taxon>Bacteria</taxon>
        <taxon>Bacillati</taxon>
        <taxon>Actinomycetota</taxon>
        <taxon>Actinomycetes</taxon>
        <taxon>Propionibacteriales</taxon>
        <taxon>Propionibacteriaceae</taxon>
        <taxon>Propionibacterium</taxon>
    </lineage>
</organism>
<proteinExistence type="predicted"/>
<sequence>MDDDFLKSMGFPASWEETYDLLDDDKLKSLARNERFDHLLVYADPSGASVCMFETSEGFSTETFTVSGHERVPAEVWQVWPGTAEVNVLDEQGELITRVLAFVDDPHMYPWYPLKDVGEPARFDGYRMGAIAVDVAVFDTVDAWRESQTPIITAGAPVHDPVAGLPDEMFLGPTFVTSPWLFALYSGDETADNASPISIFKAVCERVETVTNALTGQQWYRIDADCGFPVTVALPLGITPTPREGSVIDGKAFLTGTTGFWTDLA</sequence>